<dbReference type="eggNOG" id="COG3016">
    <property type="taxonomic scope" value="Bacteria"/>
</dbReference>
<keyword evidence="3" id="KW-1185">Reference proteome</keyword>
<proteinExistence type="predicted"/>
<dbReference type="InterPro" id="IPR001478">
    <property type="entry name" value="PDZ"/>
</dbReference>
<sequence length="422" mass="45546">MMPSLPPRPGSRAAPRTIFSLLVAAVGSTLLGALVANSSAMGSAAGSTKAPTKACLAPASWAVFAERQPQAASKQKILAELSGRDVLLLGEEHDDADHHQWQLQVLSGLHALRPEMVIGFEMFPRRVQAILDRWVAGELSVKEFLAQAEWEKVWNTRPELYLPLFEFARLNRIPMLALNIDQELTRKIADRGWDAVPLAEREGVGQAAAPSDAYREFLFEVYRQHATMRGKSTKARRGDAAFARFVDSQLAWDRAMAEVLAGQVAPTASGGKPLIVGIMGSGHLRFGHGVPHQLRDLGVRSIGTLLPLAAASPCDELVPGLADAVFAVPTPPRTATEPPRLGVTLESKDGRVLIASVSKGSLAEKSGLQDGDRILAVASQPLNGLTSLLNSIRQQPPGTWLPLHIERAGEKLEIIVRFPAQQ</sequence>
<dbReference type="Pfam" id="PF04187">
    <property type="entry name" value="Cofac_haem_bdg"/>
    <property type="match status" value="1"/>
</dbReference>
<comment type="caution">
    <text evidence="2">The sequence shown here is derived from an EMBL/GenBank/DDBJ whole genome shotgun (WGS) entry which is preliminary data.</text>
</comment>
<dbReference type="EMBL" id="JEMY01000001">
    <property type="protein sequence ID" value="EXI91234.1"/>
    <property type="molecule type" value="Genomic_DNA"/>
</dbReference>
<organism evidence="2 3">
    <name type="scientific">Accumulibacter regalis</name>
    <dbReference type="NCBI Taxonomy" id="522306"/>
    <lineage>
        <taxon>Bacteria</taxon>
        <taxon>Pseudomonadati</taxon>
        <taxon>Pseudomonadota</taxon>
        <taxon>Betaproteobacteria</taxon>
        <taxon>Candidatus Accumulibacter</taxon>
    </lineage>
</organism>
<feature type="domain" description="PDZ" evidence="1">
    <location>
        <begin position="327"/>
        <end position="386"/>
    </location>
</feature>
<protein>
    <submittedName>
        <fullName evidence="2">Zinc metallopeptidase RseP</fullName>
    </submittedName>
</protein>
<evidence type="ECO:0000313" key="3">
    <source>
        <dbReference type="Proteomes" id="UP000022141"/>
    </source>
</evidence>
<accession>A0A011RJ77</accession>
<dbReference type="InterPro" id="IPR036034">
    <property type="entry name" value="PDZ_sf"/>
</dbReference>
<dbReference type="Gene3D" id="2.30.42.10">
    <property type="match status" value="1"/>
</dbReference>
<dbReference type="PATRIC" id="fig|1454004.3.peg.44"/>
<dbReference type="SMART" id="SM00228">
    <property type="entry name" value="PDZ"/>
    <property type="match status" value="1"/>
</dbReference>
<reference evidence="2" key="1">
    <citation type="submission" date="2014-02" db="EMBL/GenBank/DDBJ databases">
        <title>Expanding our view of genomic diversity in Candidatus Accumulibacter clades.</title>
        <authorList>
            <person name="Skennerton C.T."/>
            <person name="Barr J.J."/>
            <person name="Slater F.R."/>
            <person name="Bond P.L."/>
            <person name="Tyson G.W."/>
        </authorList>
    </citation>
    <scope>NUCLEOTIDE SEQUENCE [LARGE SCALE GENOMIC DNA]</scope>
</reference>
<name>A0A011RJ77_ACCRE</name>
<evidence type="ECO:0000259" key="1">
    <source>
        <dbReference type="PROSITE" id="PS50106"/>
    </source>
</evidence>
<dbReference type="SUPFAM" id="SSF159501">
    <property type="entry name" value="EreA/ChaN-like"/>
    <property type="match status" value="1"/>
</dbReference>
<dbReference type="AlphaFoldDB" id="A0A011RJ77"/>
<dbReference type="SUPFAM" id="SSF50156">
    <property type="entry name" value="PDZ domain-like"/>
    <property type="match status" value="1"/>
</dbReference>
<dbReference type="Proteomes" id="UP000022141">
    <property type="component" value="Unassembled WGS sequence"/>
</dbReference>
<dbReference type="PROSITE" id="PS50106">
    <property type="entry name" value="PDZ"/>
    <property type="match status" value="1"/>
</dbReference>
<gene>
    <name evidence="2" type="ORF">AW11_00043</name>
</gene>
<evidence type="ECO:0000313" key="2">
    <source>
        <dbReference type="EMBL" id="EXI91234.1"/>
    </source>
</evidence>
<dbReference type="Pfam" id="PF13180">
    <property type="entry name" value="PDZ_2"/>
    <property type="match status" value="1"/>
</dbReference>
<dbReference type="CDD" id="cd14727">
    <property type="entry name" value="ChanN-like"/>
    <property type="match status" value="1"/>
</dbReference>
<dbReference type="Gene3D" id="3.40.50.11550">
    <property type="match status" value="1"/>
</dbReference>
<dbReference type="eggNOG" id="COG0265">
    <property type="taxonomic scope" value="Bacteria"/>
</dbReference>
<dbReference type="InterPro" id="IPR007314">
    <property type="entry name" value="Cofac_haem-bd_dom"/>
</dbReference>
<dbReference type="STRING" id="1454004.AW11_00043"/>